<dbReference type="InterPro" id="IPR000300">
    <property type="entry name" value="IPPc"/>
</dbReference>
<feature type="compositionally biased region" description="Polar residues" evidence="1">
    <location>
        <begin position="1598"/>
        <end position="1610"/>
    </location>
</feature>
<dbReference type="SUPFAM" id="SSF56219">
    <property type="entry name" value="DNase I-like"/>
    <property type="match status" value="1"/>
</dbReference>
<feature type="compositionally biased region" description="Low complexity" evidence="1">
    <location>
        <begin position="1565"/>
        <end position="1577"/>
    </location>
</feature>
<sequence>MEHKKSASRSGEPSSAPASSSSPKTGMRRLFNRRSISNSKTPARTSAAEPEPTISASTPASSRSANAPSACVYENGAGGALTTSVTALPEGAPAQAEISRAARAASSADPLQSKSIDFAQGRRDGDLAEDAMLDAGSPPPSILASANASTSGLASRRPSAAGLQLQTFNLPDPGITFSPAPDSRDSPTPMAGSPKAQNKQAAMLHAVNSAESSSSRAEEATSATSGISSGRTPRRLIHRIATSTEKGGSSSHEANIGTNGFNPRSPHPFRVLAGSRSRHHVGIGRPVRSGTFIPAPGQVLEERRVSLPGAEPVVPSFHPAAPIALRAPNESQPLTSPLADPVDIEAGSEEVAPNGARAHTLRLQRPQIKIRCITWNHGNSVPKGDLEVLLGRVGEYVPPEPGWDESGDEDETENVQSEAGAKDEQVAEIKAPKSKGKGVAGQESVPRKDRIPPLVADDAHPYHVIVIAGQECPWGDGKRLAAGVALAGELSDLARSKSRAVPKEKDREKEEKEREKKERREEKEREKREEKERLKREKDAAKANGKELALPEDKQAGSHAGRIADGEDTGPTTRDGGVPHSASLGEIRVQDFAAMAPSIPPSPMPATSAVDGYFESPAFSPPQSGVPMTPSAAGPFPFLGLGGGGVKGWSEMCEAWLCHGPVAQLNAIKGTPASLAQLANGSSTPHAMWETSTEIEPSVAASRTDTPIPNSSTKHDVPKLKLRTDALSVGGGKSAPDDRKHKQALSPSTPLNGPALGAADGSPAKKSALAAAAGLATSHALAVPHSISRNNSSSRLAPTSFESVADLPSPGLLSPSEFGLIREPSPPEQKTKIEEQEPPTLQTQEQSSSHHRHLISRFGQHHDGTPRTLGPYELVMKERCYMMYMAVYVFRGALDRVRGVSRGHVKSGLLAGRVGNKGGVGISLKLGITRLLFVNAHLAAHEGKVAERIANVEKIKRELKVDTFLPETESQDEDITARFDHCFWMGDLNFRVDITRKHADWLLMQKRYDQALEFDQLRKVMRETSTFHGFTEAAISFMPTFKYDVLKTLKSKNEKDLKRHVSVRKRLLHRHEGSLPDLGISPAGAGIAAATSEGKGAPEETLGSRNGDLSSSPHHSQRSGASRRRQNLSDRIAAALGQSTDTEDDSSSIATTLETASILGLQTTRSASGSIADREALASNTAAAAETPLISRGKAIRVKGQLMKVVQAVKGHRSQAESRPAHSISPLNSPLVPSRQGQGLSESSHNAAWPAQKVGASEKALAAHSSDRALADKPIGSSPQDPSAPHSLRTSSSLEDWAMNGSVSARGSPSPASKGRRVSVQLPNEFGVDHRRRSSADDAGEFVSSLDGATLSAMAASGNIADVDVQRYDTSTKQRVPSWCDRVLWRSNVKIEAEEGHTEDGAGDTRASRVTTALSKAGAQLRSATFRRNTDRTDGPSVTFAPPPKVPVRGTSIASPKPLQDSPTTTQAPAPEGSSEKLARPNGGAAHDQAVRRRWFGRRHKLKRSQTLDAETSDRAGLSTLKEMSASNGRANSAVNLPSHLRRQNSTASSSRPPGSPQSTRLFPRRSSSTRTAPSSAVMPAAQGSSTPDGAEGKGTPPISSARSSPFNFVSSRMSAARPSSPSLRGSPGLRREPLEQASPGSNAPTSVDTELARGLAAPPVPTNAALTVSPAEPPRRTSWWAERIGVHLPSLRSATGALMPFSLSAALARSQEPAEPTQVLVGPKKGEVQCLLYKSLDDREMRQLEGRSDHRPVIFIAAVGV</sequence>
<feature type="compositionally biased region" description="Basic and acidic residues" evidence="1">
    <location>
        <begin position="420"/>
        <end position="431"/>
    </location>
</feature>
<feature type="compositionally biased region" description="Polar residues" evidence="1">
    <location>
        <begin position="144"/>
        <end position="153"/>
    </location>
</feature>
<dbReference type="Pfam" id="PF22669">
    <property type="entry name" value="Exo_endo_phos2"/>
    <property type="match status" value="2"/>
</dbReference>
<name>A0A316VZI1_9BASI</name>
<feature type="compositionally biased region" description="Polar residues" evidence="1">
    <location>
        <begin position="1639"/>
        <end position="1649"/>
    </location>
</feature>
<feature type="region of interest" description="Disordered" evidence="1">
    <location>
        <begin position="1416"/>
        <end position="1649"/>
    </location>
</feature>
<feature type="region of interest" description="Disordered" evidence="1">
    <location>
        <begin position="684"/>
        <end position="762"/>
    </location>
</feature>
<feature type="compositionally biased region" description="Polar residues" evidence="1">
    <location>
        <begin position="1525"/>
        <end position="1536"/>
    </location>
</feature>
<dbReference type="GO" id="GO:0004439">
    <property type="term" value="F:phosphatidylinositol-4,5-bisphosphate 5-phosphatase activity"/>
    <property type="evidence" value="ECO:0007669"/>
    <property type="project" value="TreeGrafter"/>
</dbReference>
<feature type="compositionally biased region" description="Low complexity" evidence="1">
    <location>
        <begin position="1611"/>
        <end position="1629"/>
    </location>
</feature>
<evidence type="ECO:0000256" key="1">
    <source>
        <dbReference type="SAM" id="MobiDB-lite"/>
    </source>
</evidence>
<dbReference type="InParanoid" id="A0A316VZI1"/>
<feature type="compositionally biased region" description="Basic and acidic residues" evidence="1">
    <location>
        <begin position="445"/>
        <end position="454"/>
    </location>
</feature>
<evidence type="ECO:0000313" key="4">
    <source>
        <dbReference type="Proteomes" id="UP000245783"/>
    </source>
</evidence>
<feature type="region of interest" description="Disordered" evidence="1">
    <location>
        <begin position="495"/>
        <end position="581"/>
    </location>
</feature>
<feature type="compositionally biased region" description="Low complexity" evidence="1">
    <location>
        <begin position="8"/>
        <end position="24"/>
    </location>
</feature>
<feature type="compositionally biased region" description="Polar residues" evidence="1">
    <location>
        <begin position="1544"/>
        <end position="1561"/>
    </location>
</feature>
<feature type="region of interest" description="Disordered" evidence="1">
    <location>
        <begin position="1087"/>
        <end position="1126"/>
    </location>
</feature>
<feature type="compositionally biased region" description="Low complexity" evidence="1">
    <location>
        <begin position="209"/>
        <end position="225"/>
    </location>
</feature>
<reference evidence="3 4" key="1">
    <citation type="journal article" date="2018" name="Mol. Biol. Evol.">
        <title>Broad Genomic Sampling Reveals a Smut Pathogenic Ancestry of the Fungal Clade Ustilaginomycotina.</title>
        <authorList>
            <person name="Kijpornyongpan T."/>
            <person name="Mondo S.J."/>
            <person name="Barry K."/>
            <person name="Sandor L."/>
            <person name="Lee J."/>
            <person name="Lipzen A."/>
            <person name="Pangilinan J."/>
            <person name="LaButti K."/>
            <person name="Hainaut M."/>
            <person name="Henrissat B."/>
            <person name="Grigoriev I.V."/>
            <person name="Spatafora J.W."/>
            <person name="Aime M.C."/>
        </authorList>
    </citation>
    <scope>NUCLEOTIDE SEQUENCE [LARGE SCALE GENOMIC DNA]</scope>
    <source>
        <strain evidence="3 4">MCA 4658</strain>
    </source>
</reference>
<evidence type="ECO:0000313" key="3">
    <source>
        <dbReference type="EMBL" id="PWN41671.1"/>
    </source>
</evidence>
<accession>A0A316VZI1</accession>
<feature type="compositionally biased region" description="Low complexity" evidence="1">
    <location>
        <begin position="55"/>
        <end position="70"/>
    </location>
</feature>
<feature type="compositionally biased region" description="Basic and acidic residues" evidence="1">
    <location>
        <begin position="713"/>
        <end position="724"/>
    </location>
</feature>
<feature type="compositionally biased region" description="Polar residues" evidence="1">
    <location>
        <begin position="241"/>
        <end position="262"/>
    </location>
</feature>
<proteinExistence type="predicted"/>
<dbReference type="PANTHER" id="PTHR11200:SF275">
    <property type="entry name" value="LD06095P"/>
    <property type="match status" value="1"/>
</dbReference>
<feature type="compositionally biased region" description="Polar residues" evidence="1">
    <location>
        <begin position="1103"/>
        <end position="1114"/>
    </location>
</feature>
<dbReference type="GO" id="GO:0046856">
    <property type="term" value="P:phosphatidylinositol dephosphorylation"/>
    <property type="evidence" value="ECO:0007669"/>
    <property type="project" value="InterPro"/>
</dbReference>
<feature type="compositionally biased region" description="Basic residues" evidence="1">
    <location>
        <begin position="1115"/>
        <end position="1126"/>
    </location>
</feature>
<feature type="region of interest" description="Disordered" evidence="1">
    <location>
        <begin position="397"/>
        <end position="454"/>
    </location>
</feature>
<dbReference type="STRING" id="1522189.A0A316VZI1"/>
<dbReference type="EMBL" id="KZ819389">
    <property type="protein sequence ID" value="PWN41671.1"/>
    <property type="molecule type" value="Genomic_DNA"/>
</dbReference>
<feature type="compositionally biased region" description="Basic residues" evidence="1">
    <location>
        <begin position="1492"/>
        <end position="1504"/>
    </location>
</feature>
<feature type="compositionally biased region" description="Polar residues" evidence="1">
    <location>
        <begin position="34"/>
        <end position="44"/>
    </location>
</feature>
<dbReference type="OrthoDB" id="405996at2759"/>
<feature type="region of interest" description="Disordered" evidence="1">
    <location>
        <begin position="1"/>
        <end position="76"/>
    </location>
</feature>
<dbReference type="InterPro" id="IPR036691">
    <property type="entry name" value="Endo/exonu/phosph_ase_sf"/>
</dbReference>
<gene>
    <name evidence="3" type="ORF">IE81DRAFT_367280</name>
</gene>
<evidence type="ECO:0000259" key="2">
    <source>
        <dbReference type="SMART" id="SM00128"/>
    </source>
</evidence>
<dbReference type="RefSeq" id="XP_025368831.1">
    <property type="nucleotide sequence ID" value="XM_025517067.1"/>
</dbReference>
<dbReference type="PANTHER" id="PTHR11200">
    <property type="entry name" value="INOSITOL 5-PHOSPHATASE"/>
    <property type="match status" value="1"/>
</dbReference>
<protein>
    <recommendedName>
        <fullName evidence="2">Inositol polyphosphate-related phosphatase domain-containing protein</fullName>
    </recommendedName>
</protein>
<dbReference type="GeneID" id="37038937"/>
<organism evidence="3 4">
    <name type="scientific">Ceraceosorus guamensis</name>
    <dbReference type="NCBI Taxonomy" id="1522189"/>
    <lineage>
        <taxon>Eukaryota</taxon>
        <taxon>Fungi</taxon>
        <taxon>Dikarya</taxon>
        <taxon>Basidiomycota</taxon>
        <taxon>Ustilaginomycotina</taxon>
        <taxon>Exobasidiomycetes</taxon>
        <taxon>Ceraceosorales</taxon>
        <taxon>Ceraceosoraceae</taxon>
        <taxon>Ceraceosorus</taxon>
    </lineage>
</organism>
<feature type="compositionally biased region" description="Acidic residues" evidence="1">
    <location>
        <begin position="402"/>
        <end position="413"/>
    </location>
</feature>
<feature type="compositionally biased region" description="Polar residues" evidence="1">
    <location>
        <begin position="684"/>
        <end position="712"/>
    </location>
</feature>
<dbReference type="Gene3D" id="3.60.10.10">
    <property type="entry name" value="Endonuclease/exonuclease/phosphatase"/>
    <property type="match status" value="2"/>
</dbReference>
<keyword evidence="4" id="KW-1185">Reference proteome</keyword>
<dbReference type="SMART" id="SM00128">
    <property type="entry name" value="IPPc"/>
    <property type="match status" value="1"/>
</dbReference>
<feature type="region of interest" description="Disordered" evidence="1">
    <location>
        <begin position="1209"/>
        <end position="1339"/>
    </location>
</feature>
<feature type="compositionally biased region" description="Polar residues" evidence="1">
    <location>
        <begin position="1235"/>
        <end position="1246"/>
    </location>
</feature>
<feature type="domain" description="Inositol polyphosphate-related phosphatase" evidence="2">
    <location>
        <begin position="804"/>
        <end position="1095"/>
    </location>
</feature>
<dbReference type="Proteomes" id="UP000245783">
    <property type="component" value="Unassembled WGS sequence"/>
</dbReference>
<dbReference type="InterPro" id="IPR046985">
    <property type="entry name" value="IP5"/>
</dbReference>
<feature type="compositionally biased region" description="Polar residues" evidence="1">
    <location>
        <begin position="1301"/>
        <end position="1311"/>
    </location>
</feature>
<feature type="region of interest" description="Disordered" evidence="1">
    <location>
        <begin position="801"/>
        <end position="852"/>
    </location>
</feature>
<feature type="region of interest" description="Disordered" evidence="1">
    <location>
        <begin position="101"/>
        <end position="264"/>
    </location>
</feature>
<feature type="compositionally biased region" description="Basic and acidic residues" evidence="1">
    <location>
        <begin position="501"/>
        <end position="556"/>
    </location>
</feature>